<dbReference type="InterPro" id="IPR000504">
    <property type="entry name" value="RRM_dom"/>
</dbReference>
<dbReference type="InterPro" id="IPR050502">
    <property type="entry name" value="Euk_RNA-bind_prot"/>
</dbReference>
<keyword evidence="12" id="KW-1185">Reference proteome</keyword>
<organism evidence="11 12">
    <name type="scientific">Musa troglodytarum</name>
    <name type="common">fe'i banana</name>
    <dbReference type="NCBI Taxonomy" id="320322"/>
    <lineage>
        <taxon>Eukaryota</taxon>
        <taxon>Viridiplantae</taxon>
        <taxon>Streptophyta</taxon>
        <taxon>Embryophyta</taxon>
        <taxon>Tracheophyta</taxon>
        <taxon>Spermatophyta</taxon>
        <taxon>Magnoliopsida</taxon>
        <taxon>Liliopsida</taxon>
        <taxon>Zingiberales</taxon>
        <taxon>Musaceae</taxon>
        <taxon>Musa</taxon>
    </lineage>
</organism>
<protein>
    <submittedName>
        <fullName evidence="11">31 kDa ribonucleoprotein, chloroplastic</fullName>
    </submittedName>
</protein>
<dbReference type="AlphaFoldDB" id="A0A9E7EQI7"/>
<dbReference type="GO" id="GO:0006397">
    <property type="term" value="P:mRNA processing"/>
    <property type="evidence" value="ECO:0007669"/>
    <property type="project" value="UniProtKB-KW"/>
</dbReference>
<evidence type="ECO:0000256" key="6">
    <source>
        <dbReference type="ARBA" id="ARBA00022884"/>
    </source>
</evidence>
<dbReference type="GO" id="GO:1901259">
    <property type="term" value="P:chloroplast rRNA processing"/>
    <property type="evidence" value="ECO:0007669"/>
    <property type="project" value="TreeGrafter"/>
</dbReference>
<evidence type="ECO:0000256" key="4">
    <source>
        <dbReference type="ARBA" id="ARBA00022664"/>
    </source>
</evidence>
<keyword evidence="7 11" id="KW-0687">Ribonucleoprotein</keyword>
<evidence type="ECO:0000256" key="9">
    <source>
        <dbReference type="SAM" id="MobiDB-lite"/>
    </source>
</evidence>
<keyword evidence="4" id="KW-0507">mRNA processing</keyword>
<comment type="subcellular location">
    <subcellularLocation>
        <location evidence="1">Plastid</location>
        <location evidence="1">Chloroplast</location>
    </subcellularLocation>
</comment>
<evidence type="ECO:0000313" key="12">
    <source>
        <dbReference type="Proteomes" id="UP001055439"/>
    </source>
</evidence>
<reference evidence="11" key="1">
    <citation type="submission" date="2022-05" db="EMBL/GenBank/DDBJ databases">
        <title>The Musa troglodytarum L. genome provides insights into the mechanism of non-climacteric behaviour and enrichment of carotenoids.</title>
        <authorList>
            <person name="Wang J."/>
        </authorList>
    </citation>
    <scope>NUCLEOTIDE SEQUENCE</scope>
    <source>
        <tissue evidence="11">Leaf</tissue>
    </source>
</reference>
<dbReference type="SMART" id="SM00360">
    <property type="entry name" value="RRM"/>
    <property type="match status" value="2"/>
</dbReference>
<evidence type="ECO:0000256" key="7">
    <source>
        <dbReference type="ARBA" id="ARBA00023274"/>
    </source>
</evidence>
<dbReference type="EMBL" id="CP097503">
    <property type="protein sequence ID" value="URD82075.1"/>
    <property type="molecule type" value="Genomic_DNA"/>
</dbReference>
<proteinExistence type="predicted"/>
<feature type="region of interest" description="Disordered" evidence="9">
    <location>
        <begin position="74"/>
        <end position="96"/>
    </location>
</feature>
<evidence type="ECO:0000313" key="11">
    <source>
        <dbReference type="EMBL" id="URD82075.1"/>
    </source>
</evidence>
<dbReference type="InterPro" id="IPR012677">
    <property type="entry name" value="Nucleotide-bd_a/b_plait_sf"/>
</dbReference>
<dbReference type="GO" id="GO:0009535">
    <property type="term" value="C:chloroplast thylakoid membrane"/>
    <property type="evidence" value="ECO:0007669"/>
    <property type="project" value="TreeGrafter"/>
</dbReference>
<dbReference type="Gene3D" id="3.30.70.330">
    <property type="match status" value="2"/>
</dbReference>
<gene>
    <name evidence="11" type="ORF">MUK42_18553</name>
</gene>
<dbReference type="PANTHER" id="PTHR48025:SF3">
    <property type="entry name" value="31 KDA RIBONUCLEOPROTEIN, CHLOROPLASTIC-RELATED"/>
    <property type="match status" value="1"/>
</dbReference>
<keyword evidence="5" id="KW-0677">Repeat</keyword>
<evidence type="ECO:0000256" key="5">
    <source>
        <dbReference type="ARBA" id="ARBA00022737"/>
    </source>
</evidence>
<evidence type="ECO:0000256" key="1">
    <source>
        <dbReference type="ARBA" id="ARBA00004229"/>
    </source>
</evidence>
<evidence type="ECO:0000256" key="8">
    <source>
        <dbReference type="PROSITE-ProRule" id="PRU00176"/>
    </source>
</evidence>
<dbReference type="GO" id="GO:1990904">
    <property type="term" value="C:ribonucleoprotein complex"/>
    <property type="evidence" value="ECO:0007669"/>
    <property type="project" value="UniProtKB-KW"/>
</dbReference>
<evidence type="ECO:0000256" key="3">
    <source>
        <dbReference type="ARBA" id="ARBA00022640"/>
    </source>
</evidence>
<evidence type="ECO:0000256" key="2">
    <source>
        <dbReference type="ARBA" id="ARBA00022528"/>
    </source>
</evidence>
<dbReference type="PROSITE" id="PS50102">
    <property type="entry name" value="RRM"/>
    <property type="match status" value="2"/>
</dbReference>
<dbReference type="CDD" id="cd21608">
    <property type="entry name" value="RRM2_NsCP33_like"/>
    <property type="match status" value="1"/>
</dbReference>
<sequence>MAAGTAAKPMPIAEGLPLSLPAAFFSSVPSSSLLLFPLSSKPLRFPCLSLSSSLLSFRKILPLPPFVAQTSGWTLQEEEEEEEENELEDGGFGLEGLEGETADGVEPYGEPAEEAKLFVGNLPYDMDSEKLAQLFDRAGVVEVAEVIYNRGTDQSRGFGFVSMSTIEEADKAVEMFHRSEISGRLLTVNKAAPRGRRVERTPRQFEPSFRIYVGNLPWQVDDSRLGQIFSEHGKVLEARVVYDRETGRSRGFGFVKMAARSEMDDAIAALDGQVSPLNLANCVH</sequence>
<keyword evidence="2" id="KW-0150">Chloroplast</keyword>
<dbReference type="Pfam" id="PF00076">
    <property type="entry name" value="RRM_1"/>
    <property type="match status" value="2"/>
</dbReference>
<keyword evidence="6 8" id="KW-0694">RNA-binding</keyword>
<dbReference type="InterPro" id="IPR035979">
    <property type="entry name" value="RBD_domain_sf"/>
</dbReference>
<feature type="compositionally biased region" description="Acidic residues" evidence="9">
    <location>
        <begin position="76"/>
        <end position="89"/>
    </location>
</feature>
<dbReference type="Proteomes" id="UP001055439">
    <property type="component" value="Chromosome 10"/>
</dbReference>
<dbReference type="PANTHER" id="PTHR48025">
    <property type="entry name" value="OS02G0815200 PROTEIN"/>
    <property type="match status" value="1"/>
</dbReference>
<dbReference type="SUPFAM" id="SSF54928">
    <property type="entry name" value="RNA-binding domain, RBD"/>
    <property type="match status" value="1"/>
</dbReference>
<dbReference type="GO" id="GO:0003729">
    <property type="term" value="F:mRNA binding"/>
    <property type="evidence" value="ECO:0007669"/>
    <property type="project" value="TreeGrafter"/>
</dbReference>
<feature type="domain" description="RRM" evidence="10">
    <location>
        <begin position="115"/>
        <end position="193"/>
    </location>
</feature>
<dbReference type="OrthoDB" id="439808at2759"/>
<evidence type="ECO:0000259" key="10">
    <source>
        <dbReference type="PROSITE" id="PS50102"/>
    </source>
</evidence>
<keyword evidence="3" id="KW-0934">Plastid</keyword>
<accession>A0A9E7EQI7</accession>
<name>A0A9E7EQI7_9LILI</name>
<feature type="domain" description="RRM" evidence="10">
    <location>
        <begin position="209"/>
        <end position="273"/>
    </location>
</feature>
<dbReference type="InterPro" id="IPR048289">
    <property type="entry name" value="RRM2_NsCP33-like"/>
</dbReference>